<dbReference type="Pfam" id="PF01610">
    <property type="entry name" value="DDE_Tnp_ISL3"/>
    <property type="match status" value="1"/>
</dbReference>
<dbReference type="InterPro" id="IPR047951">
    <property type="entry name" value="Transpos_ISL3"/>
</dbReference>
<evidence type="ECO:0000313" key="3">
    <source>
        <dbReference type="EMBL" id="EQD75584.1"/>
    </source>
</evidence>
<dbReference type="AlphaFoldDB" id="T1D2B3"/>
<feature type="domain" description="Transposase IS204/IS1001/IS1096/IS1165 DDE" evidence="2">
    <location>
        <begin position="26"/>
        <end position="130"/>
    </location>
</feature>
<feature type="region of interest" description="Disordered" evidence="1">
    <location>
        <begin position="1"/>
        <end position="26"/>
    </location>
</feature>
<organism evidence="3">
    <name type="scientific">mine drainage metagenome</name>
    <dbReference type="NCBI Taxonomy" id="410659"/>
    <lineage>
        <taxon>unclassified sequences</taxon>
        <taxon>metagenomes</taxon>
        <taxon>ecological metagenomes</taxon>
    </lineage>
</organism>
<evidence type="ECO:0000256" key="1">
    <source>
        <dbReference type="SAM" id="MobiDB-lite"/>
    </source>
</evidence>
<evidence type="ECO:0000259" key="2">
    <source>
        <dbReference type="Pfam" id="PF01610"/>
    </source>
</evidence>
<feature type="non-terminal residue" evidence="3">
    <location>
        <position position="131"/>
    </location>
</feature>
<sequence>MEAGMEYHGKSSEEGKRQKEGPPSIIGIDEKSYRKGYKYITLVYDMEKSGVDYIAYDRKKKSLDEYYNTLTEEDLSRINAVSMDMWDPFMSSTMKHVPNADSKIVFDRFHVIKHVNGAVDTVRKEENRTMA</sequence>
<dbReference type="PANTHER" id="PTHR33498:SF1">
    <property type="entry name" value="TRANSPOSASE FOR INSERTION SEQUENCE ELEMENT IS1557"/>
    <property type="match status" value="1"/>
</dbReference>
<dbReference type="InterPro" id="IPR002560">
    <property type="entry name" value="Transposase_DDE"/>
</dbReference>
<name>T1D2B3_9ZZZZ</name>
<gene>
    <name evidence="3" type="ORF">B1A_03905</name>
</gene>
<dbReference type="EMBL" id="AUZX01002852">
    <property type="protein sequence ID" value="EQD75584.1"/>
    <property type="molecule type" value="Genomic_DNA"/>
</dbReference>
<reference evidence="3" key="1">
    <citation type="submission" date="2013-08" db="EMBL/GenBank/DDBJ databases">
        <authorList>
            <person name="Mendez C."/>
            <person name="Richter M."/>
            <person name="Ferrer M."/>
            <person name="Sanchez J."/>
        </authorList>
    </citation>
    <scope>NUCLEOTIDE SEQUENCE</scope>
</reference>
<comment type="caution">
    <text evidence="3">The sequence shown here is derived from an EMBL/GenBank/DDBJ whole genome shotgun (WGS) entry which is preliminary data.</text>
</comment>
<protein>
    <submittedName>
        <fullName evidence="3">Transposase IS204/IS1001/IS1096/IS1165 family protein</fullName>
    </submittedName>
</protein>
<accession>T1D2B3</accession>
<reference evidence="3" key="2">
    <citation type="journal article" date="2014" name="ISME J.">
        <title>Microbial stratification in low pH oxic and suboxic macroscopic growths along an acid mine drainage.</title>
        <authorList>
            <person name="Mendez-Garcia C."/>
            <person name="Mesa V."/>
            <person name="Sprenger R.R."/>
            <person name="Richter M."/>
            <person name="Diez M.S."/>
            <person name="Solano J."/>
            <person name="Bargiela R."/>
            <person name="Golyshina O.V."/>
            <person name="Manteca A."/>
            <person name="Ramos J.L."/>
            <person name="Gallego J.R."/>
            <person name="Llorente I."/>
            <person name="Martins Dos Santos V.A."/>
            <person name="Jensen O.N."/>
            <person name="Pelaez A.I."/>
            <person name="Sanchez J."/>
            <person name="Ferrer M."/>
        </authorList>
    </citation>
    <scope>NUCLEOTIDE SEQUENCE</scope>
</reference>
<feature type="compositionally biased region" description="Basic and acidic residues" evidence="1">
    <location>
        <begin position="1"/>
        <end position="20"/>
    </location>
</feature>
<dbReference type="PANTHER" id="PTHR33498">
    <property type="entry name" value="TRANSPOSASE FOR INSERTION SEQUENCE ELEMENT IS1557"/>
    <property type="match status" value="1"/>
</dbReference>
<proteinExistence type="predicted"/>